<reference evidence="2" key="1">
    <citation type="submission" date="2019-08" db="EMBL/GenBank/DDBJ databases">
        <title>Carotenoids and Carotenoid Binding Proteins in the Halophilic Cyanobacterium Euhalothece sp. ZM00.</title>
        <authorList>
            <person name="Cho S.M."/>
            <person name="Song J.Y."/>
            <person name="Park Y.-I."/>
        </authorList>
    </citation>
    <scope>NUCLEOTIDE SEQUENCE [LARGE SCALE GENOMIC DNA]</scope>
    <source>
        <strain evidence="2">Z-M001</strain>
    </source>
</reference>
<dbReference type="KEGG" id="enn:FRE64_01325"/>
<proteinExistence type="predicted"/>
<name>A0A5B8NJL6_9CHRO</name>
<keyword evidence="1" id="KW-1133">Transmembrane helix</keyword>
<evidence type="ECO:0000313" key="2">
    <source>
        <dbReference type="EMBL" id="QDZ38701.1"/>
    </source>
</evidence>
<evidence type="ECO:0000313" key="3">
    <source>
        <dbReference type="Proteomes" id="UP000318453"/>
    </source>
</evidence>
<protein>
    <submittedName>
        <fullName evidence="2">Uncharacterized protein</fullName>
    </submittedName>
</protein>
<dbReference type="EMBL" id="CP042326">
    <property type="protein sequence ID" value="QDZ38701.1"/>
    <property type="molecule type" value="Genomic_DNA"/>
</dbReference>
<feature type="transmembrane region" description="Helical" evidence="1">
    <location>
        <begin position="28"/>
        <end position="47"/>
    </location>
</feature>
<keyword evidence="1" id="KW-0812">Transmembrane</keyword>
<sequence length="70" mass="7980">MLRFWLVCFGLLFVLVELWQWLQELTLPLPFCILGGIALAIASNFNFSKTRPNNEQISSLNLPPDSNNQS</sequence>
<organism evidence="2 3">
    <name type="scientific">Euhalothece natronophila Z-M001</name>
    <dbReference type="NCBI Taxonomy" id="522448"/>
    <lineage>
        <taxon>Bacteria</taxon>
        <taxon>Bacillati</taxon>
        <taxon>Cyanobacteriota</taxon>
        <taxon>Cyanophyceae</taxon>
        <taxon>Oscillatoriophycideae</taxon>
        <taxon>Chroococcales</taxon>
        <taxon>Halothecacae</taxon>
        <taxon>Halothece cluster</taxon>
        <taxon>Euhalothece</taxon>
    </lineage>
</organism>
<keyword evidence="1" id="KW-0472">Membrane</keyword>
<keyword evidence="3" id="KW-1185">Reference proteome</keyword>
<evidence type="ECO:0000256" key="1">
    <source>
        <dbReference type="SAM" id="Phobius"/>
    </source>
</evidence>
<dbReference type="Proteomes" id="UP000318453">
    <property type="component" value="Chromosome"/>
</dbReference>
<dbReference type="OrthoDB" id="466365at2"/>
<accession>A0A5B8NJL6</accession>
<gene>
    <name evidence="2" type="ORF">FRE64_01325</name>
</gene>
<dbReference type="AlphaFoldDB" id="A0A5B8NJL6"/>
<dbReference type="RefSeq" id="WP_146294312.1">
    <property type="nucleotide sequence ID" value="NZ_CP042326.1"/>
</dbReference>